<gene>
    <name evidence="1" type="ORF">AB0E65_15530</name>
</gene>
<dbReference type="EMBL" id="JBEZUR010000021">
    <property type="protein sequence ID" value="MEU3555606.1"/>
    <property type="molecule type" value="Genomic_DNA"/>
</dbReference>
<sequence length="53" mass="5830">MSHSDLSTDALRQSMVEQLMRIMGLPDDESVAREADELLLALDARLDTEPTAA</sequence>
<name>A0ABV2YJB5_9ACTN</name>
<accession>A0ABV2YJB5</accession>
<protein>
    <recommendedName>
        <fullName evidence="3">Anti-sigma factor NepR domain-containing protein</fullName>
    </recommendedName>
</protein>
<evidence type="ECO:0008006" key="3">
    <source>
        <dbReference type="Google" id="ProtNLM"/>
    </source>
</evidence>
<dbReference type="RefSeq" id="WP_170145031.1">
    <property type="nucleotide sequence ID" value="NZ_BEVZ01000002.1"/>
</dbReference>
<reference evidence="1 2" key="1">
    <citation type="submission" date="2024-06" db="EMBL/GenBank/DDBJ databases">
        <title>The Natural Products Discovery Center: Release of the First 8490 Sequenced Strains for Exploring Actinobacteria Biosynthetic Diversity.</title>
        <authorList>
            <person name="Kalkreuter E."/>
            <person name="Kautsar S.A."/>
            <person name="Yang D."/>
            <person name="Bader C.D."/>
            <person name="Teijaro C.N."/>
            <person name="Fluegel L."/>
            <person name="Davis C.M."/>
            <person name="Simpson J.R."/>
            <person name="Lauterbach L."/>
            <person name="Steele A.D."/>
            <person name="Gui C."/>
            <person name="Meng S."/>
            <person name="Li G."/>
            <person name="Viehrig K."/>
            <person name="Ye F."/>
            <person name="Su P."/>
            <person name="Kiefer A.F."/>
            <person name="Nichols A."/>
            <person name="Cepeda A.J."/>
            <person name="Yan W."/>
            <person name="Fan B."/>
            <person name="Jiang Y."/>
            <person name="Adhikari A."/>
            <person name="Zheng C.-J."/>
            <person name="Schuster L."/>
            <person name="Cowan T.M."/>
            <person name="Smanski M.J."/>
            <person name="Chevrette M.G."/>
            <person name="De Carvalho L.P.S."/>
            <person name="Shen B."/>
        </authorList>
    </citation>
    <scope>NUCLEOTIDE SEQUENCE [LARGE SCALE GENOMIC DNA]</scope>
    <source>
        <strain evidence="1 2">NPDC038104</strain>
    </source>
</reference>
<proteinExistence type="predicted"/>
<evidence type="ECO:0000313" key="2">
    <source>
        <dbReference type="Proteomes" id="UP001550850"/>
    </source>
</evidence>
<organism evidence="1 2">
    <name type="scientific">Streptomyces fragilis</name>
    <dbReference type="NCBI Taxonomy" id="67301"/>
    <lineage>
        <taxon>Bacteria</taxon>
        <taxon>Bacillati</taxon>
        <taxon>Actinomycetota</taxon>
        <taxon>Actinomycetes</taxon>
        <taxon>Kitasatosporales</taxon>
        <taxon>Streptomycetaceae</taxon>
        <taxon>Streptomyces</taxon>
    </lineage>
</organism>
<comment type="caution">
    <text evidence="1">The sequence shown here is derived from an EMBL/GenBank/DDBJ whole genome shotgun (WGS) entry which is preliminary data.</text>
</comment>
<keyword evidence="2" id="KW-1185">Reference proteome</keyword>
<dbReference type="Proteomes" id="UP001550850">
    <property type="component" value="Unassembled WGS sequence"/>
</dbReference>
<evidence type="ECO:0000313" key="1">
    <source>
        <dbReference type="EMBL" id="MEU3555606.1"/>
    </source>
</evidence>